<dbReference type="RefSeq" id="WP_139097937.1">
    <property type="nucleotide sequence ID" value="NZ_VDFW01000015.1"/>
</dbReference>
<protein>
    <submittedName>
        <fullName evidence="1">Uncharacterized protein</fullName>
    </submittedName>
</protein>
<name>A0A5C4LYT3_9PSEU</name>
<sequence>MGNSVVISGLEWVRGEEESLEGHSADLSSQDWVRTALDDRAKFAKDLRLLGLDHGVVRQGLRLRDEAEKDLKEFSSPTRFSHIDYADSVGGHVSGGAAAVTFGQRLRDWWDARKILVEARQDVAVRIPLFVLSAPKIETCAASVKIAEQRARKVEWEVKILGSGIGGGRAVMATVTSSFSASNGENKLIFLPVTVGIERVRITEGGREIGRGYRVDPSTRGLHYSAPGSLLLDSDYSPHIGALKETYSLAGDSPGAISEYEYTYEQEDIKKYSVGFKIKEFEASLQFSHLMHSSATLGFKLCGGHDYALHGIDDCEGVAWPA</sequence>
<gene>
    <name evidence="1" type="ORF">FG385_18105</name>
</gene>
<dbReference type="AlphaFoldDB" id="A0A5C4LYT3"/>
<dbReference type="EMBL" id="VDFW01000015">
    <property type="protein sequence ID" value="TNC24338.1"/>
    <property type="molecule type" value="Genomic_DNA"/>
</dbReference>
<evidence type="ECO:0000313" key="2">
    <source>
        <dbReference type="Proteomes" id="UP000305546"/>
    </source>
</evidence>
<dbReference type="Proteomes" id="UP000305546">
    <property type="component" value="Unassembled WGS sequence"/>
</dbReference>
<comment type="caution">
    <text evidence="1">The sequence shown here is derived from an EMBL/GenBank/DDBJ whole genome shotgun (WGS) entry which is preliminary data.</text>
</comment>
<dbReference type="OrthoDB" id="9553759at2"/>
<reference evidence="1 2" key="1">
    <citation type="submission" date="2019-06" db="EMBL/GenBank/DDBJ databases">
        <title>Amycolatopsis alkalitolerans sp. nov., isolated from Gastrodia elata Blume.</title>
        <authorList>
            <person name="Narsing Rao M.P."/>
            <person name="Li W.J."/>
        </authorList>
    </citation>
    <scope>NUCLEOTIDE SEQUENCE [LARGE SCALE GENOMIC DNA]</scope>
    <source>
        <strain evidence="1 2">SYSUP0005</strain>
    </source>
</reference>
<accession>A0A5C4LYT3</accession>
<keyword evidence="2" id="KW-1185">Reference proteome</keyword>
<organism evidence="1 2">
    <name type="scientific">Amycolatopsis alkalitolerans</name>
    <dbReference type="NCBI Taxonomy" id="2547244"/>
    <lineage>
        <taxon>Bacteria</taxon>
        <taxon>Bacillati</taxon>
        <taxon>Actinomycetota</taxon>
        <taxon>Actinomycetes</taxon>
        <taxon>Pseudonocardiales</taxon>
        <taxon>Pseudonocardiaceae</taxon>
        <taxon>Amycolatopsis</taxon>
    </lineage>
</organism>
<evidence type="ECO:0000313" key="1">
    <source>
        <dbReference type="EMBL" id="TNC24338.1"/>
    </source>
</evidence>
<proteinExistence type="predicted"/>